<sequence>MIKDAGLAHPVGAAQPPPGRAARHAWAVAAEWIGIHPGHGAPARPGAGLASAPGCACAM</sequence>
<evidence type="ECO:0000313" key="1">
    <source>
        <dbReference type="EMBL" id="SPK73541.1"/>
    </source>
</evidence>
<evidence type="ECO:0000313" key="2">
    <source>
        <dbReference type="Proteomes" id="UP000255505"/>
    </source>
</evidence>
<protein>
    <submittedName>
        <fullName evidence="1">Uncharacterized protein</fullName>
    </submittedName>
</protein>
<dbReference type="AlphaFoldDB" id="A0A375GRA2"/>
<dbReference type="EMBL" id="LT991976">
    <property type="protein sequence ID" value="SPK73541.1"/>
    <property type="molecule type" value="Genomic_DNA"/>
</dbReference>
<proteinExistence type="predicted"/>
<name>A0A375GRA2_9BURK</name>
<accession>A0A375GRA2</accession>
<dbReference type="Proteomes" id="UP000255505">
    <property type="component" value="Chromosome I"/>
</dbReference>
<organism evidence="1 2">
    <name type="scientific">Cupriavidus taiwanensis</name>
    <dbReference type="NCBI Taxonomy" id="164546"/>
    <lineage>
        <taxon>Bacteria</taxon>
        <taxon>Pseudomonadati</taxon>
        <taxon>Pseudomonadota</taxon>
        <taxon>Betaproteobacteria</taxon>
        <taxon>Burkholderiales</taxon>
        <taxon>Burkholderiaceae</taxon>
        <taxon>Cupriavidus</taxon>
    </lineage>
</organism>
<gene>
    <name evidence="1" type="ORF">CT19425_110078</name>
</gene>
<reference evidence="1 2" key="1">
    <citation type="submission" date="2018-01" db="EMBL/GenBank/DDBJ databases">
        <authorList>
            <person name="Gaut B.S."/>
            <person name="Morton B.R."/>
            <person name="Clegg M.T."/>
            <person name="Duvall M.R."/>
        </authorList>
    </citation>
    <scope>NUCLEOTIDE SEQUENCE [LARGE SCALE GENOMIC DNA]</scope>
    <source>
        <strain evidence="1">Cupriavidus taiwanensis LMG 19425</strain>
    </source>
</reference>